<accession>A0A427A1T5</accession>
<protein>
    <submittedName>
        <fullName evidence="1">Uncharacterized protein</fullName>
    </submittedName>
</protein>
<dbReference type="EMBL" id="AMZH03004108">
    <property type="protein sequence ID" value="RRT70174.1"/>
    <property type="molecule type" value="Genomic_DNA"/>
</dbReference>
<sequence>MIILLPLQEFMPLTIIRRKFHAFTPCFIFYIDSIHVALTLHQVPPKLLRPSICIELIVASRLPFYRSSLY</sequence>
<dbReference type="Proteomes" id="UP000287651">
    <property type="component" value="Unassembled WGS sequence"/>
</dbReference>
<comment type="caution">
    <text evidence="1">The sequence shown here is derived from an EMBL/GenBank/DDBJ whole genome shotgun (WGS) entry which is preliminary data.</text>
</comment>
<gene>
    <name evidence="1" type="ORF">B296_00036711</name>
</gene>
<evidence type="ECO:0000313" key="2">
    <source>
        <dbReference type="Proteomes" id="UP000287651"/>
    </source>
</evidence>
<name>A0A427A1T5_ENSVE</name>
<evidence type="ECO:0000313" key="1">
    <source>
        <dbReference type="EMBL" id="RRT70174.1"/>
    </source>
</evidence>
<dbReference type="AlphaFoldDB" id="A0A427A1T5"/>
<reference evidence="1 2" key="1">
    <citation type="journal article" date="2014" name="Agronomy (Basel)">
        <title>A Draft Genome Sequence for Ensete ventricosum, the Drought-Tolerant Tree Against Hunger.</title>
        <authorList>
            <person name="Harrison J."/>
            <person name="Moore K.A."/>
            <person name="Paszkiewicz K."/>
            <person name="Jones T."/>
            <person name="Grant M."/>
            <person name="Ambacheew D."/>
            <person name="Muzemil S."/>
            <person name="Studholme D.J."/>
        </authorList>
    </citation>
    <scope>NUCLEOTIDE SEQUENCE [LARGE SCALE GENOMIC DNA]</scope>
</reference>
<organism evidence="1 2">
    <name type="scientific">Ensete ventricosum</name>
    <name type="common">Abyssinian banana</name>
    <name type="synonym">Musa ensete</name>
    <dbReference type="NCBI Taxonomy" id="4639"/>
    <lineage>
        <taxon>Eukaryota</taxon>
        <taxon>Viridiplantae</taxon>
        <taxon>Streptophyta</taxon>
        <taxon>Embryophyta</taxon>
        <taxon>Tracheophyta</taxon>
        <taxon>Spermatophyta</taxon>
        <taxon>Magnoliopsida</taxon>
        <taxon>Liliopsida</taxon>
        <taxon>Zingiberales</taxon>
        <taxon>Musaceae</taxon>
        <taxon>Ensete</taxon>
    </lineage>
</organism>
<proteinExistence type="predicted"/>